<dbReference type="NCBIfam" id="TIGR02419">
    <property type="entry name" value="C4_traR_proteo"/>
    <property type="match status" value="1"/>
</dbReference>
<accession>A0A378WIE7</accession>
<feature type="zinc finger region" description="dksA C4-type" evidence="4">
    <location>
        <begin position="48"/>
        <end position="72"/>
    </location>
</feature>
<dbReference type="PANTHER" id="PTHR38777:SF1">
    <property type="entry name" value="DNAK SUPPRESSOR PROTEIN"/>
    <property type="match status" value="1"/>
</dbReference>
<evidence type="ECO:0000256" key="4">
    <source>
        <dbReference type="PROSITE-ProRule" id="PRU00510"/>
    </source>
</evidence>
<dbReference type="RefSeq" id="WP_115133575.1">
    <property type="nucleotide sequence ID" value="NZ_UGRS01000001.1"/>
</dbReference>
<organism evidence="6 7">
    <name type="scientific">Neisseria zoodegmatis</name>
    <dbReference type="NCBI Taxonomy" id="326523"/>
    <lineage>
        <taxon>Bacteria</taxon>
        <taxon>Pseudomonadati</taxon>
        <taxon>Pseudomonadota</taxon>
        <taxon>Betaproteobacteria</taxon>
        <taxon>Neisseriales</taxon>
        <taxon>Neisseriaceae</taxon>
        <taxon>Neisseria</taxon>
    </lineage>
</organism>
<dbReference type="PRINTS" id="PR00618">
    <property type="entry name" value="DKSAZNFINGER"/>
</dbReference>
<dbReference type="InterPro" id="IPR012783">
    <property type="entry name" value="Znf_C4_TraR"/>
</dbReference>
<gene>
    <name evidence="6" type="primary">ybiI_1</name>
    <name evidence="6" type="ORF">NCTC12229_00729</name>
</gene>
<dbReference type="GO" id="GO:0008270">
    <property type="term" value="F:zinc ion binding"/>
    <property type="evidence" value="ECO:0007669"/>
    <property type="project" value="UniProtKB-KW"/>
</dbReference>
<evidence type="ECO:0000256" key="1">
    <source>
        <dbReference type="ARBA" id="ARBA00022723"/>
    </source>
</evidence>
<dbReference type="InterPro" id="IPR020460">
    <property type="entry name" value="Znf_C4-type_bac"/>
</dbReference>
<dbReference type="PROSITE" id="PS01102">
    <property type="entry name" value="ZF_DKSA_1"/>
    <property type="match status" value="1"/>
</dbReference>
<sequence length="81" mass="8901">MTDIADKASESADLFLAEALYKAGRPSENGASAEFLRSKNNGVSNYECDDCGDPIPEARRQAVPGCTRCVYCQEYFEHGYP</sequence>
<dbReference type="OrthoDB" id="9811543at2"/>
<evidence type="ECO:0000313" key="6">
    <source>
        <dbReference type="EMBL" id="SUA36314.1"/>
    </source>
</evidence>
<keyword evidence="2" id="KW-0863">Zinc-finger</keyword>
<protein>
    <submittedName>
        <fullName evidence="6">Phage associated protein</fullName>
    </submittedName>
</protein>
<dbReference type="PANTHER" id="PTHR38777">
    <property type="entry name" value="FELS-2 PROPHAGE PROTEIN"/>
    <property type="match status" value="1"/>
</dbReference>
<proteinExistence type="predicted"/>
<evidence type="ECO:0000313" key="7">
    <source>
        <dbReference type="Proteomes" id="UP000254055"/>
    </source>
</evidence>
<dbReference type="PROSITE" id="PS51128">
    <property type="entry name" value="ZF_DKSA_2"/>
    <property type="match status" value="1"/>
</dbReference>
<dbReference type="Proteomes" id="UP000254055">
    <property type="component" value="Unassembled WGS sequence"/>
</dbReference>
<evidence type="ECO:0000259" key="5">
    <source>
        <dbReference type="Pfam" id="PF01258"/>
    </source>
</evidence>
<evidence type="ECO:0000256" key="2">
    <source>
        <dbReference type="ARBA" id="ARBA00022771"/>
    </source>
</evidence>
<dbReference type="AlphaFoldDB" id="A0A378WIE7"/>
<dbReference type="InterPro" id="IPR000962">
    <property type="entry name" value="Znf_DskA_TraR"/>
</dbReference>
<evidence type="ECO:0000256" key="3">
    <source>
        <dbReference type="ARBA" id="ARBA00022833"/>
    </source>
</evidence>
<dbReference type="InterPro" id="IPR020458">
    <property type="entry name" value="Znf_DskA_TraR_CS"/>
</dbReference>
<dbReference type="GO" id="GO:1900378">
    <property type="term" value="P:positive regulation of secondary metabolite biosynthetic process"/>
    <property type="evidence" value="ECO:0007669"/>
    <property type="project" value="TreeGrafter"/>
</dbReference>
<keyword evidence="1" id="KW-0479">Metal-binding</keyword>
<dbReference type="EMBL" id="UGRS01000001">
    <property type="protein sequence ID" value="SUA36314.1"/>
    <property type="molecule type" value="Genomic_DNA"/>
</dbReference>
<keyword evidence="3" id="KW-0862">Zinc</keyword>
<dbReference type="Pfam" id="PF01258">
    <property type="entry name" value="zf-dskA_traR"/>
    <property type="match status" value="1"/>
</dbReference>
<dbReference type="SUPFAM" id="SSF57716">
    <property type="entry name" value="Glucocorticoid receptor-like (DNA-binding domain)"/>
    <property type="match status" value="1"/>
</dbReference>
<reference evidence="6 7" key="1">
    <citation type="submission" date="2018-06" db="EMBL/GenBank/DDBJ databases">
        <authorList>
            <consortium name="Pathogen Informatics"/>
            <person name="Doyle S."/>
        </authorList>
    </citation>
    <scope>NUCLEOTIDE SEQUENCE [LARGE SCALE GENOMIC DNA]</scope>
    <source>
        <strain evidence="6 7">NCTC12229</strain>
    </source>
</reference>
<feature type="domain" description="Zinc finger DksA/TraR C4-type" evidence="5">
    <location>
        <begin position="46"/>
        <end position="78"/>
    </location>
</feature>
<dbReference type="Gene3D" id="1.20.120.910">
    <property type="entry name" value="DksA, coiled-coil domain"/>
    <property type="match status" value="1"/>
</dbReference>
<name>A0A378WIE7_9NEIS</name>